<dbReference type="STRING" id="97972.A0A2V1DLW4"/>
<dbReference type="PROSITE" id="PS50090">
    <property type="entry name" value="MYB_LIKE"/>
    <property type="match status" value="1"/>
</dbReference>
<sequence length="178" mass="21166">MRGDKWRPEEDARLMELLGEKGLNWKDISKELPGRSEKSCSQRYYQFLSKRLLSDPKTEKILRLYIRERARMWEPIAKEMALPWSTVESIYRQVQKRKWEAESFNTRTREGFTSRRQASTGLHSASKEVSQLLPRKQIATMLDSNKIHKRRQQRAAFRNKIEGVELSDDEFYTADDRP</sequence>
<dbReference type="OrthoDB" id="288030at2759"/>
<evidence type="ECO:0000259" key="2">
    <source>
        <dbReference type="PROSITE" id="PS51294"/>
    </source>
</evidence>
<gene>
    <name evidence="3" type="ORF">DM02DRAFT_530715</name>
</gene>
<dbReference type="AlphaFoldDB" id="A0A2V1DLW4"/>
<dbReference type="InterPro" id="IPR001005">
    <property type="entry name" value="SANT/Myb"/>
</dbReference>
<dbReference type="Proteomes" id="UP000244855">
    <property type="component" value="Unassembled WGS sequence"/>
</dbReference>
<dbReference type="SUPFAM" id="SSF46689">
    <property type="entry name" value="Homeodomain-like"/>
    <property type="match status" value="1"/>
</dbReference>
<dbReference type="InterPro" id="IPR009057">
    <property type="entry name" value="Homeodomain-like_sf"/>
</dbReference>
<feature type="domain" description="Myb-like" evidence="1">
    <location>
        <begin position="1"/>
        <end position="48"/>
    </location>
</feature>
<dbReference type="Pfam" id="PF00249">
    <property type="entry name" value="Myb_DNA-binding"/>
    <property type="match status" value="1"/>
</dbReference>
<dbReference type="InterPro" id="IPR017930">
    <property type="entry name" value="Myb_dom"/>
</dbReference>
<accession>A0A2V1DLW4</accession>
<keyword evidence="4" id="KW-1185">Reference proteome</keyword>
<organism evidence="3 4">
    <name type="scientific">Periconia macrospinosa</name>
    <dbReference type="NCBI Taxonomy" id="97972"/>
    <lineage>
        <taxon>Eukaryota</taxon>
        <taxon>Fungi</taxon>
        <taxon>Dikarya</taxon>
        <taxon>Ascomycota</taxon>
        <taxon>Pezizomycotina</taxon>
        <taxon>Dothideomycetes</taxon>
        <taxon>Pleosporomycetidae</taxon>
        <taxon>Pleosporales</taxon>
        <taxon>Massarineae</taxon>
        <taxon>Periconiaceae</taxon>
        <taxon>Periconia</taxon>
    </lineage>
</organism>
<proteinExistence type="predicted"/>
<dbReference type="PROSITE" id="PS51294">
    <property type="entry name" value="HTH_MYB"/>
    <property type="match status" value="1"/>
</dbReference>
<dbReference type="CDD" id="cd00167">
    <property type="entry name" value="SANT"/>
    <property type="match status" value="1"/>
</dbReference>
<dbReference type="SMART" id="SM00717">
    <property type="entry name" value="SANT"/>
    <property type="match status" value="1"/>
</dbReference>
<evidence type="ECO:0000259" key="1">
    <source>
        <dbReference type="PROSITE" id="PS50090"/>
    </source>
</evidence>
<evidence type="ECO:0000313" key="4">
    <source>
        <dbReference type="Proteomes" id="UP000244855"/>
    </source>
</evidence>
<name>A0A2V1DLW4_9PLEO</name>
<protein>
    <submittedName>
        <fullName evidence="3">Uncharacterized protein</fullName>
    </submittedName>
</protein>
<evidence type="ECO:0000313" key="3">
    <source>
        <dbReference type="EMBL" id="PVH98623.1"/>
    </source>
</evidence>
<dbReference type="Gene3D" id="1.10.10.60">
    <property type="entry name" value="Homeodomain-like"/>
    <property type="match status" value="1"/>
</dbReference>
<reference evidence="3 4" key="1">
    <citation type="journal article" date="2018" name="Sci. Rep.">
        <title>Comparative genomics provides insights into the lifestyle and reveals functional heterogeneity of dark septate endophytic fungi.</title>
        <authorList>
            <person name="Knapp D.G."/>
            <person name="Nemeth J.B."/>
            <person name="Barry K."/>
            <person name="Hainaut M."/>
            <person name="Henrissat B."/>
            <person name="Johnson J."/>
            <person name="Kuo A."/>
            <person name="Lim J.H.P."/>
            <person name="Lipzen A."/>
            <person name="Nolan M."/>
            <person name="Ohm R.A."/>
            <person name="Tamas L."/>
            <person name="Grigoriev I.V."/>
            <person name="Spatafora J.W."/>
            <person name="Nagy L.G."/>
            <person name="Kovacs G.M."/>
        </authorList>
    </citation>
    <scope>NUCLEOTIDE SEQUENCE [LARGE SCALE GENOMIC DNA]</scope>
    <source>
        <strain evidence="3 4">DSE2036</strain>
    </source>
</reference>
<dbReference type="EMBL" id="KZ805409">
    <property type="protein sequence ID" value="PVH98623.1"/>
    <property type="molecule type" value="Genomic_DNA"/>
</dbReference>
<feature type="domain" description="HTH myb-type" evidence="2">
    <location>
        <begin position="1"/>
        <end position="52"/>
    </location>
</feature>